<evidence type="ECO:0000256" key="6">
    <source>
        <dbReference type="SAM" id="Coils"/>
    </source>
</evidence>
<evidence type="ECO:0000256" key="4">
    <source>
        <dbReference type="ARBA" id="ARBA00023136"/>
    </source>
</evidence>
<dbReference type="PANTHER" id="PTHR30026">
    <property type="entry name" value="OUTER MEMBRANE PROTEIN TOLC"/>
    <property type="match status" value="1"/>
</dbReference>
<keyword evidence="2" id="KW-1134">Transmembrane beta strand</keyword>
<evidence type="ECO:0000256" key="1">
    <source>
        <dbReference type="ARBA" id="ARBA00004442"/>
    </source>
</evidence>
<evidence type="ECO:0000313" key="9">
    <source>
        <dbReference type="Proteomes" id="UP000315235"/>
    </source>
</evidence>
<proteinExistence type="predicted"/>
<organism evidence="8 9">
    <name type="scientific">Pseudomonas mangiferae</name>
    <dbReference type="NCBI Taxonomy" id="2593654"/>
    <lineage>
        <taxon>Bacteria</taxon>
        <taxon>Pseudomonadati</taxon>
        <taxon>Pseudomonadota</taxon>
        <taxon>Gammaproteobacteria</taxon>
        <taxon>Pseudomonadales</taxon>
        <taxon>Pseudomonadaceae</taxon>
        <taxon>Pseudomonas</taxon>
    </lineage>
</organism>
<keyword evidence="4" id="KW-0472">Membrane</keyword>
<dbReference type="Gene3D" id="1.20.1600.10">
    <property type="entry name" value="Outer membrane efflux proteins (OEP)"/>
    <property type="match status" value="1"/>
</dbReference>
<feature type="coiled-coil region" evidence="6">
    <location>
        <begin position="221"/>
        <end position="283"/>
    </location>
</feature>
<comment type="caution">
    <text evidence="8">The sequence shown here is derived from an EMBL/GenBank/DDBJ whole genome shotgun (WGS) entry which is preliminary data.</text>
</comment>
<keyword evidence="6" id="KW-0175">Coiled coil</keyword>
<dbReference type="GO" id="GO:0009279">
    <property type="term" value="C:cell outer membrane"/>
    <property type="evidence" value="ECO:0007669"/>
    <property type="project" value="UniProtKB-SubCell"/>
</dbReference>
<evidence type="ECO:0000256" key="5">
    <source>
        <dbReference type="ARBA" id="ARBA00023237"/>
    </source>
</evidence>
<dbReference type="GO" id="GO:1990281">
    <property type="term" value="C:efflux pump complex"/>
    <property type="evidence" value="ECO:0007669"/>
    <property type="project" value="TreeGrafter"/>
</dbReference>
<name>A0A553H451_9PSED</name>
<dbReference type="PANTHER" id="PTHR30026:SF20">
    <property type="entry name" value="OUTER MEMBRANE PROTEIN TOLC"/>
    <property type="match status" value="1"/>
</dbReference>
<dbReference type="GO" id="GO:0015562">
    <property type="term" value="F:efflux transmembrane transporter activity"/>
    <property type="evidence" value="ECO:0007669"/>
    <property type="project" value="InterPro"/>
</dbReference>
<evidence type="ECO:0000256" key="2">
    <source>
        <dbReference type="ARBA" id="ARBA00022452"/>
    </source>
</evidence>
<dbReference type="GO" id="GO:0015288">
    <property type="term" value="F:porin activity"/>
    <property type="evidence" value="ECO:0007669"/>
    <property type="project" value="TreeGrafter"/>
</dbReference>
<dbReference type="AlphaFoldDB" id="A0A553H451"/>
<keyword evidence="3" id="KW-0812">Transmembrane</keyword>
<gene>
    <name evidence="8" type="ORF">FM069_00460</name>
</gene>
<dbReference type="InterPro" id="IPR051906">
    <property type="entry name" value="TolC-like"/>
</dbReference>
<keyword evidence="9" id="KW-1185">Reference proteome</keyword>
<sequence length="532" mass="59698">MTDPRSSDRYLHVEELMEENSRTPAHCLSGSTALLILVCSLGLSGCAIEPTPLDAVGEAMDQKAKLEATMAAEEPVTGPISLYEAMARALKYNLDQKIELMDEDFRQKQLALSSTGMLPTIAASFGYNGRNNEAGSSSRSLLSGRQSLEPSTSTDRHSTNADVTASWDVLDFGLSYVRSLQAADEKLIAAERRRKVINRIQEDVRTAYWRAVSADRTYKELVALEAMAQKALLQTQELEKRRLVPPMVVLAYQRDLLQVQGDVQKLERELSLAKNQLAALINLKPDARYSLVLPDRTDVVPELPGSADEMVMVGLRYRSELREGAYRQRISQNEMKAALIRSMPSLRAVLGVNYDSNSYLYNDKWVSYSGQISWNLMNVFRYPMEKEALQAEEKVIEQRQLALTLAVMTQIHIARIRFIRFSQELGIVRDAQEVQERIANLSRGGFQAKTVSQQDLVREEMNSILAQVRYDSAYADVQNAYANLYASMGLDNFDIDVQPDTSIATLAAKLQEHWSERANSLPPMPENRSASL</sequence>
<reference evidence="8 9" key="1">
    <citation type="submission" date="2019-07" db="EMBL/GenBank/DDBJ databases">
        <title>Pseudomonas mangiferae sp. nov., isolated from bark of mango tree in Thailand.</title>
        <authorList>
            <person name="Srisuk N."/>
            <person name="Anurat P."/>
        </authorList>
    </citation>
    <scope>NUCLEOTIDE SEQUENCE [LARGE SCALE GENOMIC DNA]</scope>
    <source>
        <strain evidence="8 9">DMKU_BBB3-04</strain>
    </source>
</reference>
<dbReference type="Proteomes" id="UP000315235">
    <property type="component" value="Unassembled WGS sequence"/>
</dbReference>
<evidence type="ECO:0000256" key="7">
    <source>
        <dbReference type="SAM" id="MobiDB-lite"/>
    </source>
</evidence>
<feature type="region of interest" description="Disordered" evidence="7">
    <location>
        <begin position="136"/>
        <end position="160"/>
    </location>
</feature>
<dbReference type="EMBL" id="VJOY01000001">
    <property type="protein sequence ID" value="TRX76529.1"/>
    <property type="molecule type" value="Genomic_DNA"/>
</dbReference>
<comment type="subcellular location">
    <subcellularLocation>
        <location evidence="1">Cell outer membrane</location>
    </subcellularLocation>
</comment>
<feature type="compositionally biased region" description="Low complexity" evidence="7">
    <location>
        <begin position="136"/>
        <end position="148"/>
    </location>
</feature>
<accession>A0A553H451</accession>
<dbReference type="SUPFAM" id="SSF56954">
    <property type="entry name" value="Outer membrane efflux proteins (OEP)"/>
    <property type="match status" value="1"/>
</dbReference>
<evidence type="ECO:0000256" key="3">
    <source>
        <dbReference type="ARBA" id="ARBA00022692"/>
    </source>
</evidence>
<protein>
    <submittedName>
        <fullName evidence="8">TolC family protein</fullName>
    </submittedName>
</protein>
<evidence type="ECO:0000313" key="8">
    <source>
        <dbReference type="EMBL" id="TRX76529.1"/>
    </source>
</evidence>
<keyword evidence="5" id="KW-0998">Cell outer membrane</keyword>
<dbReference type="OrthoDB" id="9764652at2"/>